<comment type="caution">
    <text evidence="2">The sequence shown here is derived from an EMBL/GenBank/DDBJ whole genome shotgun (WGS) entry which is preliminary data.</text>
</comment>
<evidence type="ECO:0000256" key="1">
    <source>
        <dbReference type="SAM" id="Phobius"/>
    </source>
</evidence>
<feature type="non-terminal residue" evidence="2">
    <location>
        <position position="1"/>
    </location>
</feature>
<protein>
    <submittedName>
        <fullName evidence="2">Uncharacterized protein</fullName>
    </submittedName>
</protein>
<name>A0A0F9HTQ1_9ZZZZ</name>
<dbReference type="EMBL" id="LAZR01021506">
    <property type="protein sequence ID" value="KKL85085.1"/>
    <property type="molecule type" value="Genomic_DNA"/>
</dbReference>
<keyword evidence="1" id="KW-0472">Membrane</keyword>
<keyword evidence="1" id="KW-1133">Transmembrane helix</keyword>
<evidence type="ECO:0000313" key="2">
    <source>
        <dbReference type="EMBL" id="KKL85085.1"/>
    </source>
</evidence>
<accession>A0A0F9HTQ1</accession>
<proteinExistence type="predicted"/>
<sequence>SEVNELLADDVPIVFTATATPLLPVMAYLALFKPV</sequence>
<feature type="transmembrane region" description="Helical" evidence="1">
    <location>
        <begin position="12"/>
        <end position="32"/>
    </location>
</feature>
<keyword evidence="1" id="KW-0812">Transmembrane</keyword>
<dbReference type="AlphaFoldDB" id="A0A0F9HTQ1"/>
<reference evidence="2" key="1">
    <citation type="journal article" date="2015" name="Nature">
        <title>Complex archaea that bridge the gap between prokaryotes and eukaryotes.</title>
        <authorList>
            <person name="Spang A."/>
            <person name="Saw J.H."/>
            <person name="Jorgensen S.L."/>
            <person name="Zaremba-Niedzwiedzka K."/>
            <person name="Martijn J."/>
            <person name="Lind A.E."/>
            <person name="van Eijk R."/>
            <person name="Schleper C."/>
            <person name="Guy L."/>
            <person name="Ettema T.J."/>
        </authorList>
    </citation>
    <scope>NUCLEOTIDE SEQUENCE</scope>
</reference>
<gene>
    <name evidence="2" type="ORF">LCGC14_1958280</name>
</gene>
<organism evidence="2">
    <name type="scientific">marine sediment metagenome</name>
    <dbReference type="NCBI Taxonomy" id="412755"/>
    <lineage>
        <taxon>unclassified sequences</taxon>
        <taxon>metagenomes</taxon>
        <taxon>ecological metagenomes</taxon>
    </lineage>
</organism>